<feature type="domain" description="WRKY" evidence="7">
    <location>
        <begin position="284"/>
        <end position="350"/>
    </location>
</feature>
<organism evidence="8 10">
    <name type="scientific">Medicago truncatula</name>
    <name type="common">Barrel medic</name>
    <name type="synonym">Medicago tribuloides</name>
    <dbReference type="NCBI Taxonomy" id="3880"/>
    <lineage>
        <taxon>Eukaryota</taxon>
        <taxon>Viridiplantae</taxon>
        <taxon>Streptophyta</taxon>
        <taxon>Embryophyta</taxon>
        <taxon>Tracheophyta</taxon>
        <taxon>Spermatophyta</taxon>
        <taxon>Magnoliopsida</taxon>
        <taxon>eudicotyledons</taxon>
        <taxon>Gunneridae</taxon>
        <taxon>Pentapetalae</taxon>
        <taxon>rosids</taxon>
        <taxon>fabids</taxon>
        <taxon>Fabales</taxon>
        <taxon>Fabaceae</taxon>
        <taxon>Papilionoideae</taxon>
        <taxon>50 kb inversion clade</taxon>
        <taxon>NPAAA clade</taxon>
        <taxon>Hologalegina</taxon>
        <taxon>IRL clade</taxon>
        <taxon>Trifolieae</taxon>
        <taxon>Medicago</taxon>
    </lineage>
</organism>
<keyword evidence="3" id="KW-0238">DNA-binding</keyword>
<dbReference type="GO" id="GO:0005634">
    <property type="term" value="C:nucleus"/>
    <property type="evidence" value="ECO:0007669"/>
    <property type="project" value="UniProtKB-SubCell"/>
</dbReference>
<dbReference type="PANTHER" id="PTHR31429">
    <property type="entry name" value="WRKY TRANSCRIPTION FACTOR 36-RELATED"/>
    <property type="match status" value="1"/>
</dbReference>
<dbReference type="PANTHER" id="PTHR31429:SF50">
    <property type="entry name" value="WRKY DOMAIN-CONTAINING PROTEIN"/>
    <property type="match status" value="1"/>
</dbReference>
<evidence type="ECO:0000313" key="9">
    <source>
        <dbReference type="EnsemblPlants" id="KEH29704"/>
    </source>
</evidence>
<evidence type="ECO:0000256" key="2">
    <source>
        <dbReference type="ARBA" id="ARBA00023015"/>
    </source>
</evidence>
<dbReference type="Pfam" id="PF03106">
    <property type="entry name" value="WRKY"/>
    <property type="match status" value="1"/>
</dbReference>
<keyword evidence="10" id="KW-1185">Reference proteome</keyword>
<reference evidence="8 10" key="1">
    <citation type="journal article" date="2011" name="Nature">
        <title>The Medicago genome provides insight into the evolution of rhizobial symbioses.</title>
        <authorList>
            <person name="Young N.D."/>
            <person name="Debelle F."/>
            <person name="Oldroyd G.E."/>
            <person name="Geurts R."/>
            <person name="Cannon S.B."/>
            <person name="Udvardi M.K."/>
            <person name="Benedito V.A."/>
            <person name="Mayer K.F."/>
            <person name="Gouzy J."/>
            <person name="Schoof H."/>
            <person name="Van de Peer Y."/>
            <person name="Proost S."/>
            <person name="Cook D.R."/>
            <person name="Meyers B.C."/>
            <person name="Spannagl M."/>
            <person name="Cheung F."/>
            <person name="De Mita S."/>
            <person name="Krishnakumar V."/>
            <person name="Gundlach H."/>
            <person name="Zhou S."/>
            <person name="Mudge J."/>
            <person name="Bharti A.K."/>
            <person name="Murray J.D."/>
            <person name="Naoumkina M.A."/>
            <person name="Rosen B."/>
            <person name="Silverstein K.A."/>
            <person name="Tang H."/>
            <person name="Rombauts S."/>
            <person name="Zhao P.X."/>
            <person name="Zhou P."/>
            <person name="Barbe V."/>
            <person name="Bardou P."/>
            <person name="Bechner M."/>
            <person name="Bellec A."/>
            <person name="Berger A."/>
            <person name="Berges H."/>
            <person name="Bidwell S."/>
            <person name="Bisseling T."/>
            <person name="Choisne N."/>
            <person name="Couloux A."/>
            <person name="Denny R."/>
            <person name="Deshpande S."/>
            <person name="Dai X."/>
            <person name="Doyle J.J."/>
            <person name="Dudez A.M."/>
            <person name="Farmer A.D."/>
            <person name="Fouteau S."/>
            <person name="Franken C."/>
            <person name="Gibelin C."/>
            <person name="Gish J."/>
            <person name="Goldstein S."/>
            <person name="Gonzalez A.J."/>
            <person name="Green P.J."/>
            <person name="Hallab A."/>
            <person name="Hartog M."/>
            <person name="Hua A."/>
            <person name="Humphray S.J."/>
            <person name="Jeong D.H."/>
            <person name="Jing Y."/>
            <person name="Jocker A."/>
            <person name="Kenton S.M."/>
            <person name="Kim D.J."/>
            <person name="Klee K."/>
            <person name="Lai H."/>
            <person name="Lang C."/>
            <person name="Lin S."/>
            <person name="Macmil S.L."/>
            <person name="Magdelenat G."/>
            <person name="Matthews L."/>
            <person name="McCorrison J."/>
            <person name="Monaghan E.L."/>
            <person name="Mun J.H."/>
            <person name="Najar F.Z."/>
            <person name="Nicholson C."/>
            <person name="Noirot C."/>
            <person name="O'Bleness M."/>
            <person name="Paule C.R."/>
            <person name="Poulain J."/>
            <person name="Prion F."/>
            <person name="Qin B."/>
            <person name="Qu C."/>
            <person name="Retzel E.F."/>
            <person name="Riddle C."/>
            <person name="Sallet E."/>
            <person name="Samain S."/>
            <person name="Samson N."/>
            <person name="Sanders I."/>
            <person name="Saurat O."/>
            <person name="Scarpelli C."/>
            <person name="Schiex T."/>
            <person name="Segurens B."/>
            <person name="Severin A.J."/>
            <person name="Sherrier D.J."/>
            <person name="Shi R."/>
            <person name="Sims S."/>
            <person name="Singer S.R."/>
            <person name="Sinharoy S."/>
            <person name="Sterck L."/>
            <person name="Viollet A."/>
            <person name="Wang B.B."/>
            <person name="Wang K."/>
            <person name="Wang M."/>
            <person name="Wang X."/>
            <person name="Warfsmann J."/>
            <person name="Weissenbach J."/>
            <person name="White D.D."/>
            <person name="White J.D."/>
            <person name="Wiley G.B."/>
            <person name="Wincker P."/>
            <person name="Xing Y."/>
            <person name="Yang L."/>
            <person name="Yao Z."/>
            <person name="Ying F."/>
            <person name="Zhai J."/>
            <person name="Zhou L."/>
            <person name="Zuber A."/>
            <person name="Denarie J."/>
            <person name="Dixon R.A."/>
            <person name="May G.D."/>
            <person name="Schwartz D.C."/>
            <person name="Rogers J."/>
            <person name="Quetier F."/>
            <person name="Town C.D."/>
            <person name="Roe B.A."/>
        </authorList>
    </citation>
    <scope>NUCLEOTIDE SEQUENCE [LARGE SCALE GENOMIC DNA]</scope>
    <source>
        <strain evidence="8">A17</strain>
        <strain evidence="9 10">cv. Jemalong A17</strain>
    </source>
</reference>
<feature type="region of interest" description="Disordered" evidence="6">
    <location>
        <begin position="74"/>
        <end position="101"/>
    </location>
</feature>
<gene>
    <name evidence="8" type="ordered locus">MTR_4g049760</name>
</gene>
<keyword evidence="4" id="KW-0804">Transcription</keyword>
<evidence type="ECO:0000256" key="5">
    <source>
        <dbReference type="ARBA" id="ARBA00023242"/>
    </source>
</evidence>
<keyword evidence="2" id="KW-0805">Transcription regulation</keyword>
<sequence length="548" mass="60555">MDSNPLNSTIPFLVNVRSSNENQNSPISSHETKIEFDFFKDNNNDHHQVVSASVPDNDHIHTDTSSLLELKLSLGPNPVTTNTSSDQSMMDDGMSPNSEDKRTKRELAILQGELKQTKMENCRLKLMYDQLKTDYNNMRMHNKKVMQDRKVKEVKGKEAIDGKFKEKKRIENGGLLEPRKFMDLGSTTNKVKEVKGQDVSDGKFELVQRQCRDLVLINNVETAMDHEASSSSMRKPRSKDQLGSTLKSIEEASKELVLSKNEDVNVDNAEATSTKARVTIRARSQETMITDGCHWRKYGQKLTKRNPCPKAYYRCSMACGCPVRKQVQRCDLDRTVVITTYEGNHNHPLPATAKEMAKTTSAAAKMLLSTSTSSNDGQLNANLLKRTPLPCSSSIATISASAPFPTITLDYTQSSNTPQRNPNQFQTPLTCQNFSNSSSSLVSQTPNQNQSKFSGLPMSKVAAVPSKLLAVPHIAQAVNAAIAANPNFPATLSATLTSKIGDTQPNNTVVAADNNNGNNVTKVITMEIPQVAPTMMGRNKIRNINYKT</sequence>
<evidence type="ECO:0000256" key="4">
    <source>
        <dbReference type="ARBA" id="ARBA00023163"/>
    </source>
</evidence>
<dbReference type="Gene3D" id="2.20.25.80">
    <property type="entry name" value="WRKY domain"/>
    <property type="match status" value="1"/>
</dbReference>
<evidence type="ECO:0000259" key="7">
    <source>
        <dbReference type="PROSITE" id="PS50811"/>
    </source>
</evidence>
<evidence type="ECO:0000256" key="3">
    <source>
        <dbReference type="ARBA" id="ARBA00023125"/>
    </source>
</evidence>
<keyword evidence="5" id="KW-0539">Nucleus</keyword>
<evidence type="ECO:0000313" key="10">
    <source>
        <dbReference type="Proteomes" id="UP000002051"/>
    </source>
</evidence>
<dbReference type="PROSITE" id="PS50811">
    <property type="entry name" value="WRKY"/>
    <property type="match status" value="1"/>
</dbReference>
<reference evidence="8 10" key="2">
    <citation type="journal article" date="2014" name="BMC Genomics">
        <title>An improved genome release (version Mt4.0) for the model legume Medicago truncatula.</title>
        <authorList>
            <person name="Tang H."/>
            <person name="Krishnakumar V."/>
            <person name="Bidwell S."/>
            <person name="Rosen B."/>
            <person name="Chan A."/>
            <person name="Zhou S."/>
            <person name="Gentzbittel L."/>
            <person name="Childs K.L."/>
            <person name="Yandell M."/>
            <person name="Gundlach H."/>
            <person name="Mayer K.F."/>
            <person name="Schwartz D.C."/>
            <person name="Town C.D."/>
        </authorList>
    </citation>
    <scope>GENOME REANNOTATION</scope>
    <source>
        <strain evidence="8">A17</strain>
        <strain evidence="9 10">cv. Jemalong A17</strain>
    </source>
</reference>
<protein>
    <submittedName>
        <fullName evidence="8">WRKY1b transcription factor</fullName>
    </submittedName>
</protein>
<dbReference type="EMBL" id="CM001220">
    <property type="protein sequence ID" value="KEH29704.1"/>
    <property type="molecule type" value="Genomic_DNA"/>
</dbReference>
<dbReference type="AlphaFoldDB" id="A0A072UIW3"/>
<dbReference type="Proteomes" id="UP000002051">
    <property type="component" value="Chromosome 4"/>
</dbReference>
<dbReference type="SMART" id="SM00774">
    <property type="entry name" value="WRKY"/>
    <property type="match status" value="1"/>
</dbReference>
<evidence type="ECO:0000256" key="6">
    <source>
        <dbReference type="SAM" id="MobiDB-lite"/>
    </source>
</evidence>
<dbReference type="EnsemblPlants" id="KEH29704">
    <property type="protein sequence ID" value="KEH29704"/>
    <property type="gene ID" value="MTR_4g049760"/>
</dbReference>
<dbReference type="GO" id="GO:0003700">
    <property type="term" value="F:DNA-binding transcription factor activity"/>
    <property type="evidence" value="ECO:0007669"/>
    <property type="project" value="InterPro"/>
</dbReference>
<reference evidence="9" key="3">
    <citation type="submission" date="2015-04" db="UniProtKB">
        <authorList>
            <consortium name="EnsemblPlants"/>
        </authorList>
    </citation>
    <scope>IDENTIFICATION</scope>
    <source>
        <strain evidence="9">cv. Jemalong A17</strain>
    </source>
</reference>
<dbReference type="InterPro" id="IPR003657">
    <property type="entry name" value="WRKY_dom"/>
</dbReference>
<comment type="subcellular location">
    <subcellularLocation>
        <location evidence="1">Nucleus</location>
    </subcellularLocation>
</comment>
<feature type="region of interest" description="Disordered" evidence="6">
    <location>
        <begin position="225"/>
        <end position="244"/>
    </location>
</feature>
<name>A0A072UIW3_MEDTR</name>
<evidence type="ECO:0000256" key="1">
    <source>
        <dbReference type="ARBA" id="ARBA00004123"/>
    </source>
</evidence>
<feature type="compositionally biased region" description="Low complexity" evidence="6">
    <location>
        <begin position="84"/>
        <end position="95"/>
    </location>
</feature>
<dbReference type="SUPFAM" id="SSF118290">
    <property type="entry name" value="WRKY DNA-binding domain"/>
    <property type="match status" value="1"/>
</dbReference>
<dbReference type="GO" id="GO:0043565">
    <property type="term" value="F:sequence-specific DNA binding"/>
    <property type="evidence" value="ECO:0007669"/>
    <property type="project" value="InterPro"/>
</dbReference>
<evidence type="ECO:0000313" key="8">
    <source>
        <dbReference type="EMBL" id="KEH29704.1"/>
    </source>
</evidence>
<accession>A0A072UIW3</accession>
<dbReference type="InterPro" id="IPR036576">
    <property type="entry name" value="WRKY_dom_sf"/>
</dbReference>
<proteinExistence type="predicted"/>
<dbReference type="InterPro" id="IPR044810">
    <property type="entry name" value="WRKY_plant"/>
</dbReference>
<dbReference type="HOGENOM" id="CLU_021824_3_1_1"/>